<evidence type="ECO:0000256" key="1">
    <source>
        <dbReference type="SAM" id="Phobius"/>
    </source>
</evidence>
<keyword evidence="1" id="KW-1133">Transmembrane helix</keyword>
<name>A0A4D8PRG1_9PROT</name>
<sequence length="162" mass="16084">MASNIRRTEELASGLALAALGAAAGAFIVASYPLGTARQLGPGAMPALVALILVLLGGVIAVRGLWEQGEGVGDGPGNGAGLDLRAALRPAGLILGAILLFGGLVDWLGVVPASAIAVIGSALASRRTRKREIAALAAVLAVAVPALFVGILGMPLKIWPAL</sequence>
<gene>
    <name evidence="3" type="ORF">D3093_24490</name>
</gene>
<reference evidence="3 4" key="1">
    <citation type="submission" date="2018-09" db="EMBL/GenBank/DDBJ databases">
        <title>Whole genome based analysis of evolution and adaptive divergence in Indian and Brazilian strains of Azospirillum brasilense.</title>
        <authorList>
            <person name="Singh C."/>
            <person name="Tripathi A.K."/>
        </authorList>
    </citation>
    <scope>NUCLEOTIDE SEQUENCE [LARGE SCALE GENOMIC DNA]</scope>
    <source>
        <strain evidence="3 4">MTCC4035</strain>
        <plasmid evidence="3 4">p2</plasmid>
    </source>
</reference>
<feature type="transmembrane region" description="Helical" evidence="1">
    <location>
        <begin position="12"/>
        <end position="35"/>
    </location>
</feature>
<feature type="transmembrane region" description="Helical" evidence="1">
    <location>
        <begin position="133"/>
        <end position="156"/>
    </location>
</feature>
<accession>A0A4D8PRG1</accession>
<dbReference type="Pfam" id="PF07331">
    <property type="entry name" value="TctB"/>
    <property type="match status" value="1"/>
</dbReference>
<organism evidence="3 4">
    <name type="scientific">Azospirillum argentinense</name>
    <dbReference type="NCBI Taxonomy" id="2970906"/>
    <lineage>
        <taxon>Bacteria</taxon>
        <taxon>Pseudomonadati</taxon>
        <taxon>Pseudomonadota</taxon>
        <taxon>Alphaproteobacteria</taxon>
        <taxon>Rhodospirillales</taxon>
        <taxon>Azospirillaceae</taxon>
        <taxon>Azospirillum</taxon>
    </lineage>
</organism>
<keyword evidence="1" id="KW-0472">Membrane</keyword>
<dbReference type="EMBL" id="CP032323">
    <property type="protein sequence ID" value="QCN98408.1"/>
    <property type="molecule type" value="Genomic_DNA"/>
</dbReference>
<dbReference type="InterPro" id="IPR009936">
    <property type="entry name" value="DUF1468"/>
</dbReference>
<feature type="domain" description="DUF1468" evidence="2">
    <location>
        <begin position="12"/>
        <end position="156"/>
    </location>
</feature>
<evidence type="ECO:0000259" key="2">
    <source>
        <dbReference type="Pfam" id="PF07331"/>
    </source>
</evidence>
<evidence type="ECO:0000313" key="3">
    <source>
        <dbReference type="EMBL" id="QCN98408.1"/>
    </source>
</evidence>
<dbReference type="RefSeq" id="WP_137117466.1">
    <property type="nucleotide sequence ID" value="NZ_CP032323.1"/>
</dbReference>
<evidence type="ECO:0000313" key="4">
    <source>
        <dbReference type="Proteomes" id="UP000298595"/>
    </source>
</evidence>
<keyword evidence="1" id="KW-0812">Transmembrane</keyword>
<keyword evidence="3" id="KW-0614">Plasmid</keyword>
<protein>
    <submittedName>
        <fullName evidence="3">Tripartite tricarboxylate transporter TctB family protein</fullName>
    </submittedName>
</protein>
<geneLocation type="plasmid" evidence="3 4">
    <name>p2</name>
</geneLocation>
<feature type="transmembrane region" description="Helical" evidence="1">
    <location>
        <begin position="93"/>
        <end position="121"/>
    </location>
</feature>
<dbReference type="Proteomes" id="UP000298595">
    <property type="component" value="Plasmid p2"/>
</dbReference>
<proteinExistence type="predicted"/>
<feature type="transmembrane region" description="Helical" evidence="1">
    <location>
        <begin position="47"/>
        <end position="66"/>
    </location>
</feature>
<dbReference type="AlphaFoldDB" id="A0A4D8PRG1"/>
<dbReference type="KEGG" id="aare:D3093_24490"/>